<comment type="similarity">
    <text evidence="2 4">Belongs to the flagella basal body rod proteins family.</text>
</comment>
<evidence type="ECO:0000259" key="7">
    <source>
        <dbReference type="Pfam" id="PF22692"/>
    </source>
</evidence>
<protein>
    <recommendedName>
        <fullName evidence="4">Flagellar hook protein FlgE</fullName>
    </recommendedName>
</protein>
<dbReference type="GO" id="GO:0071978">
    <property type="term" value="P:bacterial-type flagellum-dependent swarming motility"/>
    <property type="evidence" value="ECO:0007669"/>
    <property type="project" value="TreeGrafter"/>
</dbReference>
<organism evidence="8 10">
    <name type="scientific">Caldalkalibacillus thermarum (strain TA2.A1)</name>
    <dbReference type="NCBI Taxonomy" id="986075"/>
    <lineage>
        <taxon>Bacteria</taxon>
        <taxon>Bacillati</taxon>
        <taxon>Bacillota</taxon>
        <taxon>Bacilli</taxon>
        <taxon>Bacillales</taxon>
        <taxon>Bacillaceae</taxon>
        <taxon>Caldalkalibacillus</taxon>
    </lineage>
</organism>
<evidence type="ECO:0000313" key="10">
    <source>
        <dbReference type="Proteomes" id="UP000010716"/>
    </source>
</evidence>
<evidence type="ECO:0000313" key="8">
    <source>
        <dbReference type="EMBL" id="EGL82517.1"/>
    </source>
</evidence>
<dbReference type="Pfam" id="PF22692">
    <property type="entry name" value="LlgE_F_G_D1"/>
    <property type="match status" value="1"/>
</dbReference>
<dbReference type="NCBIfam" id="TIGR03506">
    <property type="entry name" value="FlgEFG_subfam"/>
    <property type="match status" value="2"/>
</dbReference>
<dbReference type="AlphaFoldDB" id="F5L809"/>
<dbReference type="Pfam" id="PF06429">
    <property type="entry name" value="Flg_bbr_C"/>
    <property type="match status" value="1"/>
</dbReference>
<dbReference type="Pfam" id="PF00460">
    <property type="entry name" value="Flg_bb_rod"/>
    <property type="match status" value="1"/>
</dbReference>
<dbReference type="InterPro" id="IPR037925">
    <property type="entry name" value="FlgE/F/G-like"/>
</dbReference>
<gene>
    <name evidence="8" type="ORF">CathTA2_1959</name>
    <name evidence="9" type="ORF">HUR95_11825</name>
</gene>
<sequence>MLRSMYSAVSGMRGFQTKLDVIGNNIANVNTVGFKKSRVMFQDVLSQNLAGATAPNPTDPRRGGVNPRQVGLGVQIGAIDTLHTPGSPMTTGVLTDLAIAGDGFFLVVPPGMDPNDGNYYLTRAGNFTLDAEGQLVTSDGYLVLGFDVDDDGNAINSPISIRIDPDADFVAYDITRNGNVIGYLEDGTSEVIAVIALGLVNNPGGLRKIGGSLYEMTANAHPDGALVWGQNLGTIDSLGVTAEIISGMLEMSNVDLTEEFTEMIVAQRGFQANSRIITTSDEILQEVVNLKR</sequence>
<evidence type="ECO:0000259" key="5">
    <source>
        <dbReference type="Pfam" id="PF00460"/>
    </source>
</evidence>
<dbReference type="GO" id="GO:0009424">
    <property type="term" value="C:bacterial-type flagellum hook"/>
    <property type="evidence" value="ECO:0007669"/>
    <property type="project" value="TreeGrafter"/>
</dbReference>
<evidence type="ECO:0000259" key="6">
    <source>
        <dbReference type="Pfam" id="PF06429"/>
    </source>
</evidence>
<keyword evidence="8" id="KW-0969">Cilium</keyword>
<evidence type="ECO:0000256" key="1">
    <source>
        <dbReference type="ARBA" id="ARBA00004117"/>
    </source>
</evidence>
<dbReference type="SUPFAM" id="SSF117143">
    <property type="entry name" value="Flagellar hook protein flgE"/>
    <property type="match status" value="1"/>
</dbReference>
<dbReference type="Proteomes" id="UP000825179">
    <property type="component" value="Chromosome"/>
</dbReference>
<dbReference type="InterPro" id="IPR010930">
    <property type="entry name" value="Flg_bb/hook_C_dom"/>
</dbReference>
<evidence type="ECO:0000313" key="9">
    <source>
        <dbReference type="EMBL" id="QZT33015.1"/>
    </source>
</evidence>
<name>F5L809_CALTT</name>
<dbReference type="KEGG" id="cthu:HUR95_11825"/>
<dbReference type="OrthoDB" id="9804559at2"/>
<reference evidence="9 11" key="2">
    <citation type="journal article" date="2020" name="Extremophiles">
        <title>Genomic analysis of Caldalkalibacillus thermarum TA2.A1 reveals aerobic alkaliphilic metabolism and evolutionary hallmarks linking alkaliphilic bacteria and plant life.</title>
        <authorList>
            <person name="de Jong S.I."/>
            <person name="van den Broek M.A."/>
            <person name="Merkel A.Y."/>
            <person name="de la Torre Cortes P."/>
            <person name="Kalamorz F."/>
            <person name="Cook G.M."/>
            <person name="van Loosdrecht M.C.M."/>
            <person name="McMillan D.G.G."/>
        </authorList>
    </citation>
    <scope>NUCLEOTIDE SEQUENCE [LARGE SCALE GENOMIC DNA]</scope>
    <source>
        <strain evidence="9 11">TA2.A1</strain>
    </source>
</reference>
<comment type="subcellular location">
    <subcellularLocation>
        <location evidence="1 4">Bacterial flagellum basal body</location>
    </subcellularLocation>
</comment>
<dbReference type="InterPro" id="IPR053967">
    <property type="entry name" value="LlgE_F_G-like_D1"/>
</dbReference>
<dbReference type="eggNOG" id="COG4786">
    <property type="taxonomic scope" value="Bacteria"/>
</dbReference>
<dbReference type="InterPro" id="IPR020013">
    <property type="entry name" value="Flagellar_FlgE/F/G"/>
</dbReference>
<reference evidence="8 10" key="1">
    <citation type="journal article" date="2011" name="J. Bacteriol.">
        <title>Draft genome sequence of the thermoalkaliphilic Caldalkalibacillus thermarum strain TA2.A1.</title>
        <authorList>
            <person name="Kalamorz F."/>
            <person name="Keis S."/>
            <person name="McMillan D.G."/>
            <person name="Olsson K."/>
            <person name="Stanton J.A."/>
            <person name="Stockwell P."/>
            <person name="Black M.A."/>
            <person name="Klingeman D.M."/>
            <person name="Land M.L."/>
            <person name="Han C.S."/>
            <person name="Martin S.L."/>
            <person name="Becher S.A."/>
            <person name="Peddie C.J."/>
            <person name="Morgan H.W."/>
            <person name="Matthies D."/>
            <person name="Preiss L."/>
            <person name="Meier T."/>
            <person name="Brown S.D."/>
            <person name="Cook G.M."/>
        </authorList>
    </citation>
    <scope>NUCLEOTIDE SEQUENCE [LARGE SCALE GENOMIC DNA]</scope>
    <source>
        <strain evidence="8 10">TA2.A1</strain>
    </source>
</reference>
<feature type="domain" description="Flagellar hook protein FlgE/F/G-like D1" evidence="7">
    <location>
        <begin position="98"/>
        <end position="180"/>
    </location>
</feature>
<dbReference type="EMBL" id="AFCE01000147">
    <property type="protein sequence ID" value="EGL82517.1"/>
    <property type="molecule type" value="Genomic_DNA"/>
</dbReference>
<keyword evidence="3 4" id="KW-0975">Bacterial flagellum</keyword>
<dbReference type="PANTHER" id="PTHR30435">
    <property type="entry name" value="FLAGELLAR PROTEIN"/>
    <property type="match status" value="1"/>
</dbReference>
<keyword evidence="8" id="KW-0282">Flagellum</keyword>
<feature type="domain" description="Flagellar basal body rod protein N-terminal" evidence="5">
    <location>
        <begin position="5"/>
        <end position="35"/>
    </location>
</feature>
<feature type="domain" description="Flagellar basal-body/hook protein C-terminal" evidence="6">
    <location>
        <begin position="246"/>
        <end position="290"/>
    </location>
</feature>
<evidence type="ECO:0000256" key="2">
    <source>
        <dbReference type="ARBA" id="ARBA00009677"/>
    </source>
</evidence>
<dbReference type="InterPro" id="IPR001444">
    <property type="entry name" value="Flag_bb_rod_N"/>
</dbReference>
<evidence type="ECO:0000256" key="4">
    <source>
        <dbReference type="RuleBase" id="RU362116"/>
    </source>
</evidence>
<dbReference type="EMBL" id="CP082237">
    <property type="protein sequence ID" value="QZT33015.1"/>
    <property type="molecule type" value="Genomic_DNA"/>
</dbReference>
<evidence type="ECO:0000313" key="11">
    <source>
        <dbReference type="Proteomes" id="UP000825179"/>
    </source>
</evidence>
<evidence type="ECO:0000256" key="3">
    <source>
        <dbReference type="ARBA" id="ARBA00023143"/>
    </source>
</evidence>
<keyword evidence="8" id="KW-0966">Cell projection</keyword>
<accession>F5L809</accession>
<dbReference type="PANTHER" id="PTHR30435:SF1">
    <property type="entry name" value="FLAGELLAR HOOK PROTEIN FLGE"/>
    <property type="match status" value="1"/>
</dbReference>
<dbReference type="GO" id="GO:0009425">
    <property type="term" value="C:bacterial-type flagellum basal body"/>
    <property type="evidence" value="ECO:0007669"/>
    <property type="project" value="UniProtKB-SubCell"/>
</dbReference>
<reference evidence="9" key="3">
    <citation type="submission" date="2021-08" db="EMBL/GenBank/DDBJ databases">
        <authorList>
            <person name="de Jong S."/>
            <person name="van den Broek M."/>
            <person name="Merkel A."/>
            <person name="de la Torre Cortes P."/>
            <person name="Kalamorz F."/>
            <person name="Cook G."/>
            <person name="van Loosdrecht M."/>
            <person name="McMillan D."/>
        </authorList>
    </citation>
    <scope>NUCLEOTIDE SEQUENCE</scope>
    <source>
        <strain evidence="9">TA2.A1</strain>
    </source>
</reference>
<comment type="function">
    <text evidence="4">A flexible structure which links the flagellar filament to the drive apparatus in the basal body.</text>
</comment>
<dbReference type="RefSeq" id="WP_007505153.1">
    <property type="nucleotide sequence ID" value="NZ_AFCE01000147.1"/>
</dbReference>
<proteinExistence type="inferred from homology"/>
<dbReference type="Proteomes" id="UP000010716">
    <property type="component" value="Unassembled WGS sequence"/>
</dbReference>
<dbReference type="GO" id="GO:0005829">
    <property type="term" value="C:cytosol"/>
    <property type="evidence" value="ECO:0007669"/>
    <property type="project" value="TreeGrafter"/>
</dbReference>
<keyword evidence="11" id="KW-1185">Reference proteome</keyword>